<dbReference type="GO" id="GO:0005886">
    <property type="term" value="C:plasma membrane"/>
    <property type="evidence" value="ECO:0007669"/>
    <property type="project" value="UniProtKB-SubCell"/>
</dbReference>
<evidence type="ECO:0000256" key="2">
    <source>
        <dbReference type="ARBA" id="ARBA00022475"/>
    </source>
</evidence>
<dbReference type="Pfam" id="PF13624">
    <property type="entry name" value="SurA_N_3"/>
    <property type="match status" value="1"/>
</dbReference>
<proteinExistence type="inferred from homology"/>
<dbReference type="Pfam" id="PF13616">
    <property type="entry name" value="Rotamase_3"/>
    <property type="match status" value="1"/>
</dbReference>
<dbReference type="AlphaFoldDB" id="A0A410K0R3"/>
<feature type="transmembrane region" description="Helical" evidence="12">
    <location>
        <begin position="12"/>
        <end position="34"/>
    </location>
</feature>
<evidence type="ECO:0000256" key="9">
    <source>
        <dbReference type="ARBA" id="ARBA00040743"/>
    </source>
</evidence>
<evidence type="ECO:0000256" key="10">
    <source>
        <dbReference type="ARBA" id="ARBA00042775"/>
    </source>
</evidence>
<keyword evidence="15" id="KW-1185">Reference proteome</keyword>
<organism evidence="14 15">
    <name type="scientific">Geovibrio thiophilus</name>
    <dbReference type="NCBI Taxonomy" id="139438"/>
    <lineage>
        <taxon>Bacteria</taxon>
        <taxon>Pseudomonadati</taxon>
        <taxon>Deferribacterota</taxon>
        <taxon>Deferribacteres</taxon>
        <taxon>Deferribacterales</taxon>
        <taxon>Geovibrionaceae</taxon>
        <taxon>Geovibrio</taxon>
    </lineage>
</organism>
<evidence type="ECO:0000256" key="4">
    <source>
        <dbReference type="ARBA" id="ARBA00022692"/>
    </source>
</evidence>
<dbReference type="PROSITE" id="PS50198">
    <property type="entry name" value="PPIC_PPIASE_2"/>
    <property type="match status" value="1"/>
</dbReference>
<evidence type="ECO:0000313" key="15">
    <source>
        <dbReference type="Proteomes" id="UP000287502"/>
    </source>
</evidence>
<dbReference type="RefSeq" id="WP_128467216.1">
    <property type="nucleotide sequence ID" value="NZ_CP035108.1"/>
</dbReference>
<keyword evidence="11" id="KW-0697">Rotamase</keyword>
<keyword evidence="2" id="KW-1003">Cell membrane</keyword>
<dbReference type="SUPFAM" id="SSF54534">
    <property type="entry name" value="FKBP-like"/>
    <property type="match status" value="1"/>
</dbReference>
<evidence type="ECO:0000256" key="7">
    <source>
        <dbReference type="ARBA" id="ARBA00023186"/>
    </source>
</evidence>
<dbReference type="Pfam" id="PF13145">
    <property type="entry name" value="Rotamase_2"/>
    <property type="match status" value="1"/>
</dbReference>
<dbReference type="Gene3D" id="1.10.4030.10">
    <property type="entry name" value="Porin chaperone SurA, peptide-binding domain"/>
    <property type="match status" value="1"/>
</dbReference>
<reference evidence="14 15" key="1">
    <citation type="submission" date="2019-01" db="EMBL/GenBank/DDBJ databases">
        <title>Geovibrio thiophilus DSM 11263, complete genome.</title>
        <authorList>
            <person name="Spring S."/>
            <person name="Bunk B."/>
            <person name="Sproer C."/>
        </authorList>
    </citation>
    <scope>NUCLEOTIDE SEQUENCE [LARGE SCALE GENOMIC DNA]</scope>
    <source>
        <strain evidence="14 15">DSM 11263</strain>
    </source>
</reference>
<evidence type="ECO:0000256" key="1">
    <source>
        <dbReference type="ARBA" id="ARBA00004382"/>
    </source>
</evidence>
<keyword evidence="4 12" id="KW-0812">Transmembrane</keyword>
<dbReference type="PROSITE" id="PS01096">
    <property type="entry name" value="PPIC_PPIASE_1"/>
    <property type="match status" value="1"/>
</dbReference>
<dbReference type="GO" id="GO:0003755">
    <property type="term" value="F:peptidyl-prolyl cis-trans isomerase activity"/>
    <property type="evidence" value="ECO:0007669"/>
    <property type="project" value="UniProtKB-KW"/>
</dbReference>
<keyword evidence="6 12" id="KW-0472">Membrane</keyword>
<dbReference type="Gene3D" id="3.10.50.40">
    <property type="match status" value="1"/>
</dbReference>
<evidence type="ECO:0000256" key="12">
    <source>
        <dbReference type="SAM" id="Phobius"/>
    </source>
</evidence>
<evidence type="ECO:0000313" key="14">
    <source>
        <dbReference type="EMBL" id="QAR33931.1"/>
    </source>
</evidence>
<dbReference type="InterPro" id="IPR000297">
    <property type="entry name" value="PPIase_PpiC"/>
</dbReference>
<comment type="subcellular location">
    <subcellularLocation>
        <location evidence="1">Cell inner membrane</location>
        <topology evidence="1">Single-pass type II membrane protein</topology>
        <orientation evidence="1">Periplasmic side</orientation>
    </subcellularLocation>
</comment>
<dbReference type="InterPro" id="IPR027304">
    <property type="entry name" value="Trigger_fact/SurA_dom_sf"/>
</dbReference>
<dbReference type="InterPro" id="IPR052029">
    <property type="entry name" value="PpiD_chaperone"/>
</dbReference>
<evidence type="ECO:0000256" key="3">
    <source>
        <dbReference type="ARBA" id="ARBA00022519"/>
    </source>
</evidence>
<dbReference type="InterPro" id="IPR023058">
    <property type="entry name" value="PPIase_PpiC_CS"/>
</dbReference>
<dbReference type="EMBL" id="CP035108">
    <property type="protein sequence ID" value="QAR33931.1"/>
    <property type="molecule type" value="Genomic_DNA"/>
</dbReference>
<gene>
    <name evidence="14" type="ORF">EP073_11110</name>
</gene>
<dbReference type="OrthoDB" id="9812372at2"/>
<evidence type="ECO:0000259" key="13">
    <source>
        <dbReference type="PROSITE" id="PS50198"/>
    </source>
</evidence>
<evidence type="ECO:0000256" key="6">
    <source>
        <dbReference type="ARBA" id="ARBA00023136"/>
    </source>
</evidence>
<keyword evidence="11 14" id="KW-0413">Isomerase</keyword>
<evidence type="ECO:0000256" key="5">
    <source>
        <dbReference type="ARBA" id="ARBA00022989"/>
    </source>
</evidence>
<dbReference type="PANTHER" id="PTHR47529">
    <property type="entry name" value="PEPTIDYL-PROLYL CIS-TRANS ISOMERASE D"/>
    <property type="match status" value="1"/>
</dbReference>
<dbReference type="InterPro" id="IPR046357">
    <property type="entry name" value="PPIase_dom_sf"/>
</dbReference>
<evidence type="ECO:0000256" key="11">
    <source>
        <dbReference type="PROSITE-ProRule" id="PRU00278"/>
    </source>
</evidence>
<accession>A0A410K0R3</accession>
<comment type="similarity">
    <text evidence="8">Belongs to the PpiD chaperone family.</text>
</comment>
<dbReference type="PANTHER" id="PTHR47529:SF1">
    <property type="entry name" value="PERIPLASMIC CHAPERONE PPID"/>
    <property type="match status" value="1"/>
</dbReference>
<keyword evidence="3" id="KW-0997">Cell inner membrane</keyword>
<keyword evidence="5 12" id="KW-1133">Transmembrane helix</keyword>
<name>A0A410K0R3_9BACT</name>
<dbReference type="SUPFAM" id="SSF109998">
    <property type="entry name" value="Triger factor/SurA peptide-binding domain-like"/>
    <property type="match status" value="1"/>
</dbReference>
<dbReference type="Proteomes" id="UP000287502">
    <property type="component" value="Chromosome"/>
</dbReference>
<keyword evidence="7" id="KW-0143">Chaperone</keyword>
<evidence type="ECO:0000256" key="8">
    <source>
        <dbReference type="ARBA" id="ARBA00038408"/>
    </source>
</evidence>
<sequence>MLTSFRKQKAILKFALWFVIIAFVVTIFLVWGVGDKVANANFLMKINGQTVSYEEYSNALENTRNYMRSIFGDNFDSLAQDGELEKKVIEDLTNKHLLIQKAKENGITVSDDEVLALITSIPSFQVDGQFNKEAYQTILARSRMTPQQFEESVRADRLSEKMRELITASVSVSDEEVAKEYSYRNKKASVSYITFNAENFAHEVKAEEAVLKEYFSANAENYRIPKRIKVLYTYFDPAVFTPSAVISDQDAESYYVRNQDQFNTPETVHARHILIRVEDWHNEDAVKAALAKTESILNEIKGGLDFAEAAEKYSADSSAANGGDLGFFTKGQMVPEFEQAAFALNSGEISGVVKTMYGYHLIKAEEKKEASKPTLDEVKEDIKKLLTAQSGEAEFREYVFGRYTAIVKAANITAYNSTAEKQLPVRETGFFSAEDIIEPVSANPDVMTKLFKLSKSEVSQVETINGVSYIFEIEDVQESRIPEFDEVRSAVAADYVNAEAVKFAAAKSEEAMKEADIKAAADKLGTTFTTTPQFIRVQQIPGIGMNLELNDMIFAAGTGKFIARPFINGSSVYAVYVNEIVEPSMDELKDYADMIKNELLMTKSDEALRSYLEEAKAKAKIEISPFYENLFK</sequence>
<feature type="domain" description="PpiC" evidence="13">
    <location>
        <begin position="265"/>
        <end position="366"/>
    </location>
</feature>
<dbReference type="KEGG" id="gtl:EP073_11110"/>
<protein>
    <recommendedName>
        <fullName evidence="9">Periplasmic chaperone PpiD</fullName>
    </recommendedName>
    <alternativeName>
        <fullName evidence="10">Periplasmic folding chaperone</fullName>
    </alternativeName>
</protein>